<accession>G0WPK5</accession>
<organism evidence="2 3">
    <name type="scientific">Pseudomonas putida (strain DOT-T1E)</name>
    <dbReference type="NCBI Taxonomy" id="1196325"/>
    <lineage>
        <taxon>Bacteria</taxon>
        <taxon>Pseudomonadati</taxon>
        <taxon>Pseudomonadota</taxon>
        <taxon>Gammaproteobacteria</taxon>
        <taxon>Pseudomonadales</taxon>
        <taxon>Pseudomonadaceae</taxon>
        <taxon>Pseudomonas</taxon>
    </lineage>
</organism>
<reference evidence="2 3" key="1">
    <citation type="journal article" date="2011" name="Environ. Microbiol.">
        <title>The pGRT1 plasmid of Pseudomonas putida DOT-T1E encodes functions relevant for survival under harsh conditions in the environment.</title>
        <authorList>
            <person name="Molina L."/>
            <person name="Duque E."/>
            <person name="Gomez M.J."/>
            <person name="Krell T."/>
            <person name="Lacal J."/>
            <person name="Garcia-Puente A."/>
            <person name="Garcia V."/>
            <person name="Matilla M.A."/>
            <person name="Ramos J.L."/>
            <person name="Segura A."/>
        </authorList>
    </citation>
    <scope>NUCLEOTIDE SEQUENCE [LARGE SCALE GENOMIC DNA]</scope>
    <source>
        <strain evidence="2 3">DOT-T1E</strain>
        <plasmid evidence="3">Plasmid pGRT1</plasmid>
    </source>
</reference>
<name>G0WPK5_PSEPT</name>
<feature type="compositionally biased region" description="Basic residues" evidence="1">
    <location>
        <begin position="99"/>
        <end position="108"/>
    </location>
</feature>
<sequence>MLRPLAFRQLPEMEIEKMMIDGVEKRIEAGVNTALDMVEVLVAAGQPLKAAIATSRILTMEVVRESLAKNLANKSGSVITHTLATTPAHSGPVPAQHTAKTKQHQTVD</sequence>
<dbReference type="EMBL" id="HM626202">
    <property type="protein sequence ID" value="AEK25475.1"/>
    <property type="molecule type" value="Genomic_DNA"/>
</dbReference>
<dbReference type="Proteomes" id="UP000006503">
    <property type="component" value="Plasmid pGRT1"/>
</dbReference>
<evidence type="ECO:0000256" key="1">
    <source>
        <dbReference type="SAM" id="MobiDB-lite"/>
    </source>
</evidence>
<evidence type="ECO:0000313" key="3">
    <source>
        <dbReference type="Proteomes" id="UP000006503"/>
    </source>
</evidence>
<keyword evidence="2" id="KW-0614">Plasmid</keyword>
<reference evidence="3" key="2">
    <citation type="journal article" date="2013" name="Microb. Biotechnol.">
        <title>Metabolic potential of the organic-solvent tolerant Pseudomonas putida DOT-T1E deduced from its annotated genome.</title>
        <authorList>
            <person name="Udaondo Z."/>
            <person name="Molina L."/>
            <person name="Daniels C."/>
            <person name="Gomez M.J."/>
            <person name="Molina-Henares M.A."/>
            <person name="Matilla M.A."/>
            <person name="Roca A."/>
            <person name="Fernandez M."/>
            <person name="Duque E."/>
            <person name="Segura A."/>
            <person name="Ramos J.L."/>
        </authorList>
    </citation>
    <scope>NUCLEOTIDE SEQUENCE [LARGE SCALE GENOMIC DNA]</scope>
    <source>
        <strain evidence="3">DOT-T1E</strain>
        <plasmid>Plasmid pGRT1</plasmid>
    </source>
</reference>
<evidence type="ECO:0000313" key="2">
    <source>
        <dbReference type="EMBL" id="AEK25475.1"/>
    </source>
</evidence>
<protein>
    <submittedName>
        <fullName evidence="2">Uncharacterized protein</fullName>
    </submittedName>
</protein>
<proteinExistence type="predicted"/>
<geneLocation type="plasmid" evidence="2 3">
    <name>pGRT1</name>
</geneLocation>
<dbReference type="AlphaFoldDB" id="G0WPK5"/>
<feature type="region of interest" description="Disordered" evidence="1">
    <location>
        <begin position="83"/>
        <end position="108"/>
    </location>
</feature>